<dbReference type="InterPro" id="IPR020846">
    <property type="entry name" value="MFS_dom"/>
</dbReference>
<accession>A0A542SLZ0</accession>
<feature type="domain" description="Major facilitator superfamily (MFS) profile" evidence="9">
    <location>
        <begin position="15"/>
        <end position="399"/>
    </location>
</feature>
<dbReference type="EMBL" id="VFNV01000001">
    <property type="protein sequence ID" value="TQK75654.1"/>
    <property type="molecule type" value="Genomic_DNA"/>
</dbReference>
<keyword evidence="6 8" id="KW-1133">Transmembrane helix</keyword>
<evidence type="ECO:0000256" key="5">
    <source>
        <dbReference type="ARBA" id="ARBA00022692"/>
    </source>
</evidence>
<feature type="transmembrane region" description="Helical" evidence="8">
    <location>
        <begin position="49"/>
        <end position="69"/>
    </location>
</feature>
<keyword evidence="11" id="KW-1185">Reference proteome</keyword>
<feature type="transmembrane region" description="Helical" evidence="8">
    <location>
        <begin position="313"/>
        <end position="338"/>
    </location>
</feature>
<evidence type="ECO:0000256" key="2">
    <source>
        <dbReference type="ARBA" id="ARBA00006236"/>
    </source>
</evidence>
<evidence type="ECO:0000256" key="6">
    <source>
        <dbReference type="ARBA" id="ARBA00022989"/>
    </source>
</evidence>
<name>A0A542SLZ0_9MICO</name>
<dbReference type="CDD" id="cd17320">
    <property type="entry name" value="MFS_MdfA_MDR_like"/>
    <property type="match status" value="1"/>
</dbReference>
<evidence type="ECO:0000256" key="8">
    <source>
        <dbReference type="SAM" id="Phobius"/>
    </source>
</evidence>
<dbReference type="InterPro" id="IPR036259">
    <property type="entry name" value="MFS_trans_sf"/>
</dbReference>
<dbReference type="OrthoDB" id="9814303at2"/>
<evidence type="ECO:0000256" key="4">
    <source>
        <dbReference type="ARBA" id="ARBA00022475"/>
    </source>
</evidence>
<evidence type="ECO:0000256" key="7">
    <source>
        <dbReference type="ARBA" id="ARBA00023136"/>
    </source>
</evidence>
<evidence type="ECO:0000256" key="3">
    <source>
        <dbReference type="ARBA" id="ARBA00022448"/>
    </source>
</evidence>
<comment type="caution">
    <text evidence="10">The sequence shown here is derived from an EMBL/GenBank/DDBJ whole genome shotgun (WGS) entry which is preliminary data.</text>
</comment>
<dbReference type="PANTHER" id="PTHR23502:SF132">
    <property type="entry name" value="POLYAMINE TRANSPORTER 2-RELATED"/>
    <property type="match status" value="1"/>
</dbReference>
<feature type="transmembrane region" description="Helical" evidence="8">
    <location>
        <begin position="12"/>
        <end position="29"/>
    </location>
</feature>
<keyword evidence="3" id="KW-0813">Transport</keyword>
<sequence length="407" mass="40974">MPEIASQKHVITRPILLTLALLAALAPIGTDLYLPAFPDLAVRLSASTASVQLTLTAFLAGAGVGQLAFGPLSDRVGRRGPLLAGLLACVLAGIMTALSPSIGVLIAARFVQGFTAAAGMVLGRAMVSDVSHGLEAARAMSLLMVVGGVAPVVAPVVGSALTAPLGWRGLMWIIAALSAIGLALAAAFLPETHKTAAPAAAHDRGQRGLAQSFATLRNGRYIAYTITFSFAFATMMAYISASPFVYQQVLGLTEVHYGIAFGLNALALMVTSGLAAKLTHVHGPHKLAGWGLTGAAVGALATCVAAVSAATPIILMAALFVTVGSLGFVFGNCTALALDSVRSVAGTGSAVLGAIQFLLAGLVAPIVGLAGEHTAIPMGATMVVLIAVSATAFLTVRNRPGVPDAGL</sequence>
<dbReference type="InterPro" id="IPR004812">
    <property type="entry name" value="Efflux_drug-R_Bcr/CmlA"/>
</dbReference>
<feature type="transmembrane region" description="Helical" evidence="8">
    <location>
        <begin position="350"/>
        <end position="370"/>
    </location>
</feature>
<protein>
    <submittedName>
        <fullName evidence="10">DHA1 family bicyclomycin/chloramphenicol resistance-like MFS transporter</fullName>
    </submittedName>
</protein>
<organism evidence="10 11">
    <name type="scientific">Rarobacter incanus</name>
    <dbReference type="NCBI Taxonomy" id="153494"/>
    <lineage>
        <taxon>Bacteria</taxon>
        <taxon>Bacillati</taxon>
        <taxon>Actinomycetota</taxon>
        <taxon>Actinomycetes</taxon>
        <taxon>Micrococcales</taxon>
        <taxon>Rarobacteraceae</taxon>
        <taxon>Rarobacter</taxon>
    </lineage>
</organism>
<evidence type="ECO:0000256" key="1">
    <source>
        <dbReference type="ARBA" id="ARBA00004651"/>
    </source>
</evidence>
<evidence type="ECO:0000313" key="10">
    <source>
        <dbReference type="EMBL" id="TQK75654.1"/>
    </source>
</evidence>
<dbReference type="SUPFAM" id="SSF103473">
    <property type="entry name" value="MFS general substrate transporter"/>
    <property type="match status" value="1"/>
</dbReference>
<feature type="transmembrane region" description="Helical" evidence="8">
    <location>
        <begin position="287"/>
        <end position="307"/>
    </location>
</feature>
<keyword evidence="4" id="KW-1003">Cell membrane</keyword>
<feature type="transmembrane region" description="Helical" evidence="8">
    <location>
        <begin position="169"/>
        <end position="189"/>
    </location>
</feature>
<dbReference type="RefSeq" id="WP_142111033.1">
    <property type="nucleotide sequence ID" value="NZ_BAAATB010000003.1"/>
</dbReference>
<gene>
    <name evidence="10" type="ORF">FB389_0286</name>
</gene>
<dbReference type="Pfam" id="PF07690">
    <property type="entry name" value="MFS_1"/>
    <property type="match status" value="1"/>
</dbReference>
<dbReference type="AlphaFoldDB" id="A0A542SLZ0"/>
<feature type="transmembrane region" description="Helical" evidence="8">
    <location>
        <begin position="257"/>
        <end position="275"/>
    </location>
</feature>
<proteinExistence type="inferred from homology"/>
<dbReference type="PANTHER" id="PTHR23502">
    <property type="entry name" value="MAJOR FACILITATOR SUPERFAMILY"/>
    <property type="match status" value="1"/>
</dbReference>
<feature type="transmembrane region" description="Helical" evidence="8">
    <location>
        <begin position="81"/>
        <end position="98"/>
    </location>
</feature>
<dbReference type="GO" id="GO:1990961">
    <property type="term" value="P:xenobiotic detoxification by transmembrane export across the plasma membrane"/>
    <property type="evidence" value="ECO:0007669"/>
    <property type="project" value="InterPro"/>
</dbReference>
<feature type="transmembrane region" description="Helical" evidence="8">
    <location>
        <begin position="376"/>
        <end position="396"/>
    </location>
</feature>
<comment type="similarity">
    <text evidence="2">Belongs to the major facilitator superfamily. Bcr/CmlA family.</text>
</comment>
<keyword evidence="5 8" id="KW-0812">Transmembrane</keyword>
<comment type="subcellular location">
    <subcellularLocation>
        <location evidence="1">Cell membrane</location>
        <topology evidence="1">Multi-pass membrane protein</topology>
    </subcellularLocation>
</comment>
<reference evidence="10 11" key="1">
    <citation type="submission" date="2019-06" db="EMBL/GenBank/DDBJ databases">
        <title>Sequencing the genomes of 1000 actinobacteria strains.</title>
        <authorList>
            <person name="Klenk H.-P."/>
        </authorList>
    </citation>
    <scope>NUCLEOTIDE SEQUENCE [LARGE SCALE GENOMIC DNA]</scope>
    <source>
        <strain evidence="10 11">DSM 10596</strain>
    </source>
</reference>
<dbReference type="InterPro" id="IPR011701">
    <property type="entry name" value="MFS"/>
</dbReference>
<dbReference type="Proteomes" id="UP000316181">
    <property type="component" value="Unassembled WGS sequence"/>
</dbReference>
<feature type="transmembrane region" description="Helical" evidence="8">
    <location>
        <begin position="221"/>
        <end position="245"/>
    </location>
</feature>
<dbReference type="PROSITE" id="PS50850">
    <property type="entry name" value="MFS"/>
    <property type="match status" value="1"/>
</dbReference>
<evidence type="ECO:0000313" key="11">
    <source>
        <dbReference type="Proteomes" id="UP000316181"/>
    </source>
</evidence>
<dbReference type="GO" id="GO:0042910">
    <property type="term" value="F:xenobiotic transmembrane transporter activity"/>
    <property type="evidence" value="ECO:0007669"/>
    <property type="project" value="InterPro"/>
</dbReference>
<feature type="transmembrane region" description="Helical" evidence="8">
    <location>
        <begin position="139"/>
        <end position="163"/>
    </location>
</feature>
<keyword evidence="7 8" id="KW-0472">Membrane</keyword>
<dbReference type="Gene3D" id="1.20.1720.10">
    <property type="entry name" value="Multidrug resistance protein D"/>
    <property type="match status" value="1"/>
</dbReference>
<evidence type="ECO:0000259" key="9">
    <source>
        <dbReference type="PROSITE" id="PS50850"/>
    </source>
</evidence>
<dbReference type="GO" id="GO:0005886">
    <property type="term" value="C:plasma membrane"/>
    <property type="evidence" value="ECO:0007669"/>
    <property type="project" value="UniProtKB-SubCell"/>
</dbReference>
<dbReference type="NCBIfam" id="TIGR00710">
    <property type="entry name" value="efflux_Bcr_CflA"/>
    <property type="match status" value="1"/>
</dbReference>